<evidence type="ECO:0000256" key="1">
    <source>
        <dbReference type="ARBA" id="ARBA00004609"/>
    </source>
</evidence>
<proteinExistence type="inferred from homology"/>
<dbReference type="PANTHER" id="PTHR32077:SF65">
    <property type="entry name" value="FASCICLIN-LIKE ARABINOGALACTAN PROTEIN 11"/>
    <property type="match status" value="1"/>
</dbReference>
<feature type="region of interest" description="Disordered" evidence="8">
    <location>
        <begin position="40"/>
        <end position="84"/>
    </location>
</feature>
<dbReference type="SMART" id="SM00554">
    <property type="entry name" value="FAS1"/>
    <property type="match status" value="1"/>
</dbReference>
<comment type="caution">
    <text evidence="11">The sequence shown here is derived from an EMBL/GenBank/DDBJ whole genome shotgun (WGS) entry which is preliminary data.</text>
</comment>
<evidence type="ECO:0000256" key="7">
    <source>
        <dbReference type="ARBA" id="ARBA00024686"/>
    </source>
</evidence>
<accession>A0A2R6PWX3</accession>
<dbReference type="GO" id="GO:0009834">
    <property type="term" value="P:plant-type secondary cell wall biogenesis"/>
    <property type="evidence" value="ECO:0007669"/>
    <property type="project" value="TreeGrafter"/>
</dbReference>
<evidence type="ECO:0000256" key="5">
    <source>
        <dbReference type="ARBA" id="ARBA00022729"/>
    </source>
</evidence>
<name>A0A2R6PWX3_ACTCC</name>
<comment type="subcellular location">
    <subcellularLocation>
        <location evidence="1">Cell membrane</location>
        <topology evidence="1">Lipid-anchor</topology>
        <topology evidence="1">GPI-anchor</topology>
    </subcellularLocation>
</comment>
<dbReference type="GO" id="GO:0005886">
    <property type="term" value="C:plasma membrane"/>
    <property type="evidence" value="ECO:0007669"/>
    <property type="project" value="UniProtKB-SubCell"/>
</dbReference>
<keyword evidence="3" id="KW-1003">Cell membrane</keyword>
<evidence type="ECO:0000256" key="2">
    <source>
        <dbReference type="ARBA" id="ARBA00007843"/>
    </source>
</evidence>
<reference evidence="11 12" key="1">
    <citation type="submission" date="2017-07" db="EMBL/GenBank/DDBJ databases">
        <title>An improved, manually edited Actinidia chinensis var. chinensis (kiwifruit) genome highlights the challenges associated with draft genomes and gene prediction in plants.</title>
        <authorList>
            <person name="Pilkington S."/>
            <person name="Crowhurst R."/>
            <person name="Hilario E."/>
            <person name="Nardozza S."/>
            <person name="Fraser L."/>
            <person name="Peng Y."/>
            <person name="Gunaseelan K."/>
            <person name="Simpson R."/>
            <person name="Tahir J."/>
            <person name="Deroles S."/>
            <person name="Templeton K."/>
            <person name="Luo Z."/>
            <person name="Davy M."/>
            <person name="Cheng C."/>
            <person name="Mcneilage M."/>
            <person name="Scaglione D."/>
            <person name="Liu Y."/>
            <person name="Zhang Q."/>
            <person name="Datson P."/>
            <person name="De Silva N."/>
            <person name="Gardiner S."/>
            <person name="Bassett H."/>
            <person name="Chagne D."/>
            <person name="Mccallum J."/>
            <person name="Dzierzon H."/>
            <person name="Deng C."/>
            <person name="Wang Y.-Y."/>
            <person name="Barron N."/>
            <person name="Manako K."/>
            <person name="Bowen J."/>
            <person name="Foster T."/>
            <person name="Erridge Z."/>
            <person name="Tiffin H."/>
            <person name="Waite C."/>
            <person name="Davies K."/>
            <person name="Grierson E."/>
            <person name="Laing W."/>
            <person name="Kirk R."/>
            <person name="Chen X."/>
            <person name="Wood M."/>
            <person name="Montefiori M."/>
            <person name="Brummell D."/>
            <person name="Schwinn K."/>
            <person name="Catanach A."/>
            <person name="Fullerton C."/>
            <person name="Li D."/>
            <person name="Meiyalaghan S."/>
            <person name="Nieuwenhuizen N."/>
            <person name="Read N."/>
            <person name="Prakash R."/>
            <person name="Hunter D."/>
            <person name="Zhang H."/>
            <person name="Mckenzie M."/>
            <person name="Knabel M."/>
            <person name="Harris A."/>
            <person name="Allan A."/>
            <person name="Chen A."/>
            <person name="Janssen B."/>
            <person name="Plunkett B."/>
            <person name="Dwamena C."/>
            <person name="Voogd C."/>
            <person name="Leif D."/>
            <person name="Lafferty D."/>
            <person name="Souleyre E."/>
            <person name="Varkonyi-Gasic E."/>
            <person name="Gambi F."/>
            <person name="Hanley J."/>
            <person name="Yao J.-L."/>
            <person name="Cheung J."/>
            <person name="David K."/>
            <person name="Warren B."/>
            <person name="Marsh K."/>
            <person name="Snowden K."/>
            <person name="Lin-Wang K."/>
            <person name="Brian L."/>
            <person name="Martinez-Sanchez M."/>
            <person name="Wang M."/>
            <person name="Ileperuma N."/>
            <person name="Macnee N."/>
            <person name="Campin R."/>
            <person name="Mcatee P."/>
            <person name="Drummond R."/>
            <person name="Espley R."/>
            <person name="Ireland H."/>
            <person name="Wu R."/>
            <person name="Atkinson R."/>
            <person name="Karunairetnam S."/>
            <person name="Bulley S."/>
            <person name="Chunkath S."/>
            <person name="Hanley Z."/>
            <person name="Storey R."/>
            <person name="Thrimawithana A."/>
            <person name="Thomson S."/>
            <person name="David C."/>
            <person name="Testolin R."/>
        </authorList>
    </citation>
    <scope>NUCLEOTIDE SEQUENCE [LARGE SCALE GENOMIC DNA]</scope>
    <source>
        <strain evidence="12">cv. Red5</strain>
        <tissue evidence="11">Young leaf</tissue>
    </source>
</reference>
<keyword evidence="4" id="KW-0325">Glycoprotein</keyword>
<keyword evidence="6 9" id="KW-0472">Membrane</keyword>
<evidence type="ECO:0000256" key="6">
    <source>
        <dbReference type="ARBA" id="ARBA00023136"/>
    </source>
</evidence>
<evidence type="ECO:0000256" key="4">
    <source>
        <dbReference type="ARBA" id="ARBA00022622"/>
    </source>
</evidence>
<evidence type="ECO:0000259" key="10">
    <source>
        <dbReference type="PROSITE" id="PS50213"/>
    </source>
</evidence>
<feature type="compositionally biased region" description="Low complexity" evidence="8">
    <location>
        <begin position="62"/>
        <end position="84"/>
    </location>
</feature>
<keyword evidence="5" id="KW-0732">Signal</keyword>
<organism evidence="11 12">
    <name type="scientific">Actinidia chinensis var. chinensis</name>
    <name type="common">Chinese soft-hair kiwi</name>
    <dbReference type="NCBI Taxonomy" id="1590841"/>
    <lineage>
        <taxon>Eukaryota</taxon>
        <taxon>Viridiplantae</taxon>
        <taxon>Streptophyta</taxon>
        <taxon>Embryophyta</taxon>
        <taxon>Tracheophyta</taxon>
        <taxon>Spermatophyta</taxon>
        <taxon>Magnoliopsida</taxon>
        <taxon>eudicotyledons</taxon>
        <taxon>Gunneridae</taxon>
        <taxon>Pentapetalae</taxon>
        <taxon>asterids</taxon>
        <taxon>Ericales</taxon>
        <taxon>Actinidiaceae</taxon>
        <taxon>Actinidia</taxon>
    </lineage>
</organism>
<gene>
    <name evidence="11" type="ORF">CEY00_Acc24773</name>
</gene>
<keyword evidence="9" id="KW-0812">Transmembrane</keyword>
<evidence type="ECO:0000256" key="9">
    <source>
        <dbReference type="SAM" id="Phobius"/>
    </source>
</evidence>
<evidence type="ECO:0000256" key="3">
    <source>
        <dbReference type="ARBA" id="ARBA00022475"/>
    </source>
</evidence>
<feature type="transmembrane region" description="Helical" evidence="9">
    <location>
        <begin position="292"/>
        <end position="310"/>
    </location>
</feature>
<feature type="domain" description="FAS1" evidence="10">
    <location>
        <begin position="104"/>
        <end position="244"/>
    </location>
</feature>
<dbReference type="AlphaFoldDB" id="A0A2R6PWX3"/>
<dbReference type="InterPro" id="IPR000782">
    <property type="entry name" value="FAS1_domain"/>
</dbReference>
<dbReference type="InParanoid" id="A0A2R6PWX3"/>
<dbReference type="Gramene" id="PSR98175">
    <property type="protein sequence ID" value="PSR98175"/>
    <property type="gene ID" value="CEY00_Acc24773"/>
</dbReference>
<keyword evidence="4" id="KW-0449">Lipoprotein</keyword>
<dbReference type="InterPro" id="IPR036378">
    <property type="entry name" value="FAS1_dom_sf"/>
</dbReference>
<sequence>MLTSHHNSQLNKNPRTLLHFHIKTLACLVLTTKKKLHKNVKPSSFSIPNSTNLPLQPHKSCSIPSPSSRGSSGSGDSSGSVAPAAPVVPVTPVVPVAPTPSGGPPNITAILEKAGHFITFIRLLKSTQTETLIRNQLKGSSNGITVFAASDNAFGNLSTGALNSYSDQQKAQLAKFHLISFVLSISDFQTMTNPIATEAGTNIPMNVTESGNQLNITTGIVNTTVTGTIYTDNQLAVYQVDRVLLPLHFFSTPAPAPAPVLSKPKKAAPAPMGLSGDASVSLSSAVRVIQCGLGVVSFGGFLVAGLVACLS</sequence>
<dbReference type="GO" id="GO:0098552">
    <property type="term" value="C:side of membrane"/>
    <property type="evidence" value="ECO:0007669"/>
    <property type="project" value="UniProtKB-KW"/>
</dbReference>
<keyword evidence="4" id="KW-0336">GPI-anchor</keyword>
<evidence type="ECO:0000313" key="12">
    <source>
        <dbReference type="Proteomes" id="UP000241394"/>
    </source>
</evidence>
<comment type="function">
    <text evidence="7">May be a cell surface adhesion protein.</text>
</comment>
<dbReference type="EMBL" id="NKQK01000022">
    <property type="protein sequence ID" value="PSR98175.1"/>
    <property type="molecule type" value="Genomic_DNA"/>
</dbReference>
<dbReference type="InterPro" id="IPR045003">
    <property type="entry name" value="FLA_A"/>
</dbReference>
<evidence type="ECO:0000313" key="11">
    <source>
        <dbReference type="EMBL" id="PSR98175.1"/>
    </source>
</evidence>
<reference evidence="12" key="2">
    <citation type="journal article" date="2018" name="BMC Genomics">
        <title>A manually annotated Actinidia chinensis var. chinensis (kiwifruit) genome highlights the challenges associated with draft genomes and gene prediction in plants.</title>
        <authorList>
            <person name="Pilkington S.M."/>
            <person name="Crowhurst R."/>
            <person name="Hilario E."/>
            <person name="Nardozza S."/>
            <person name="Fraser L."/>
            <person name="Peng Y."/>
            <person name="Gunaseelan K."/>
            <person name="Simpson R."/>
            <person name="Tahir J."/>
            <person name="Deroles S.C."/>
            <person name="Templeton K."/>
            <person name="Luo Z."/>
            <person name="Davy M."/>
            <person name="Cheng C."/>
            <person name="McNeilage M."/>
            <person name="Scaglione D."/>
            <person name="Liu Y."/>
            <person name="Zhang Q."/>
            <person name="Datson P."/>
            <person name="De Silva N."/>
            <person name="Gardiner S.E."/>
            <person name="Bassett H."/>
            <person name="Chagne D."/>
            <person name="McCallum J."/>
            <person name="Dzierzon H."/>
            <person name="Deng C."/>
            <person name="Wang Y.Y."/>
            <person name="Barron L."/>
            <person name="Manako K."/>
            <person name="Bowen J."/>
            <person name="Foster T.M."/>
            <person name="Erridge Z.A."/>
            <person name="Tiffin H."/>
            <person name="Waite C.N."/>
            <person name="Davies K.M."/>
            <person name="Grierson E.P."/>
            <person name="Laing W.A."/>
            <person name="Kirk R."/>
            <person name="Chen X."/>
            <person name="Wood M."/>
            <person name="Montefiori M."/>
            <person name="Brummell D.A."/>
            <person name="Schwinn K.E."/>
            <person name="Catanach A."/>
            <person name="Fullerton C."/>
            <person name="Li D."/>
            <person name="Meiyalaghan S."/>
            <person name="Nieuwenhuizen N."/>
            <person name="Read N."/>
            <person name="Prakash R."/>
            <person name="Hunter D."/>
            <person name="Zhang H."/>
            <person name="McKenzie M."/>
            <person name="Knabel M."/>
            <person name="Harris A."/>
            <person name="Allan A.C."/>
            <person name="Gleave A."/>
            <person name="Chen A."/>
            <person name="Janssen B.J."/>
            <person name="Plunkett B."/>
            <person name="Ampomah-Dwamena C."/>
            <person name="Voogd C."/>
            <person name="Leif D."/>
            <person name="Lafferty D."/>
            <person name="Souleyre E.J.F."/>
            <person name="Varkonyi-Gasic E."/>
            <person name="Gambi F."/>
            <person name="Hanley J."/>
            <person name="Yao J.L."/>
            <person name="Cheung J."/>
            <person name="David K.M."/>
            <person name="Warren B."/>
            <person name="Marsh K."/>
            <person name="Snowden K.C."/>
            <person name="Lin-Wang K."/>
            <person name="Brian L."/>
            <person name="Martinez-Sanchez M."/>
            <person name="Wang M."/>
            <person name="Ileperuma N."/>
            <person name="Macnee N."/>
            <person name="Campin R."/>
            <person name="McAtee P."/>
            <person name="Drummond R.S.M."/>
            <person name="Espley R.V."/>
            <person name="Ireland H.S."/>
            <person name="Wu R."/>
            <person name="Atkinson R.G."/>
            <person name="Karunairetnam S."/>
            <person name="Bulley S."/>
            <person name="Chunkath S."/>
            <person name="Hanley Z."/>
            <person name="Storey R."/>
            <person name="Thrimawithana A.H."/>
            <person name="Thomson S."/>
            <person name="David C."/>
            <person name="Testolin R."/>
            <person name="Huang H."/>
            <person name="Hellens R.P."/>
            <person name="Schaffer R.J."/>
        </authorList>
    </citation>
    <scope>NUCLEOTIDE SEQUENCE [LARGE SCALE GENOMIC DNA]</scope>
    <source>
        <strain evidence="12">cv. Red5</strain>
    </source>
</reference>
<dbReference type="OrthoDB" id="1739739at2759"/>
<dbReference type="Proteomes" id="UP000241394">
    <property type="component" value="Chromosome LG22"/>
</dbReference>
<dbReference type="SUPFAM" id="SSF82153">
    <property type="entry name" value="FAS1 domain"/>
    <property type="match status" value="1"/>
</dbReference>
<evidence type="ECO:0000256" key="8">
    <source>
        <dbReference type="SAM" id="MobiDB-lite"/>
    </source>
</evidence>
<keyword evidence="12" id="KW-1185">Reference proteome</keyword>
<dbReference type="PANTHER" id="PTHR32077">
    <property type="entry name" value="FASCICLIN-LIKE ARABINOGALACTAN PROTEIN"/>
    <property type="match status" value="1"/>
</dbReference>
<comment type="similarity">
    <text evidence="2">Belongs to the fasciclin-like AGP family.</text>
</comment>
<dbReference type="PROSITE" id="PS50213">
    <property type="entry name" value="FAS1"/>
    <property type="match status" value="1"/>
</dbReference>
<protein>
    <submittedName>
        <fullName evidence="11">Fasciclin-like arabinogalactan protein</fullName>
    </submittedName>
</protein>
<dbReference type="Pfam" id="PF02469">
    <property type="entry name" value="Fasciclin"/>
    <property type="match status" value="1"/>
</dbReference>
<keyword evidence="9" id="KW-1133">Transmembrane helix</keyword>
<feature type="compositionally biased region" description="Polar residues" evidence="8">
    <location>
        <begin position="41"/>
        <end position="54"/>
    </location>
</feature>
<dbReference type="Gene3D" id="2.30.180.10">
    <property type="entry name" value="FAS1 domain"/>
    <property type="match status" value="1"/>
</dbReference>
<dbReference type="STRING" id="1590841.A0A2R6PWX3"/>